<reference evidence="2 3" key="1">
    <citation type="submission" date="2017-08" db="EMBL/GenBank/DDBJ databases">
        <title>Infants hospitalized years apart are colonized by the same room-sourced microbial strains.</title>
        <authorList>
            <person name="Brooks B."/>
            <person name="Olm M.R."/>
            <person name="Firek B.A."/>
            <person name="Baker R."/>
            <person name="Thomas B.C."/>
            <person name="Morowitz M.J."/>
            <person name="Banfield J.F."/>
        </authorList>
    </citation>
    <scope>NUCLEOTIDE SEQUENCE [LARGE SCALE GENOMIC DNA]</scope>
    <source>
        <strain evidence="2">S2_003_000_R2_11</strain>
    </source>
</reference>
<evidence type="ECO:0000313" key="3">
    <source>
        <dbReference type="Proteomes" id="UP000248975"/>
    </source>
</evidence>
<name>A0A2W5S9L6_CERSP</name>
<sequence length="171" mass="19171">MSVRIQYAYLKQQTWLYRRNYPIELQGVLGHALKQSLKTGDARVATARAVEVNAKYEEVVAKARSGEAVEKPQTVLVTPAVFSSVVIMGREQVGPLAREYLNRRSNELQWGGFKSMKFSIGLFVSAFGTRQIGQVTRDDAVSFVRRVAKLGRNDTRSIHRKGFGLARKLLG</sequence>
<dbReference type="Proteomes" id="UP000248975">
    <property type="component" value="Unassembled WGS sequence"/>
</dbReference>
<proteinExistence type="predicted"/>
<dbReference type="Pfam" id="PF20172">
    <property type="entry name" value="DUF6538"/>
    <property type="match status" value="1"/>
</dbReference>
<dbReference type="EMBL" id="QFQS01000001">
    <property type="protein sequence ID" value="PZQ99698.1"/>
    <property type="molecule type" value="Genomic_DNA"/>
</dbReference>
<gene>
    <name evidence="2" type="ORF">DI533_03305</name>
</gene>
<dbReference type="AlphaFoldDB" id="A0A2W5S9L6"/>
<organism evidence="2 3">
    <name type="scientific">Cereibacter sphaeroides</name>
    <name type="common">Rhodobacter sphaeroides</name>
    <dbReference type="NCBI Taxonomy" id="1063"/>
    <lineage>
        <taxon>Bacteria</taxon>
        <taxon>Pseudomonadati</taxon>
        <taxon>Pseudomonadota</taxon>
        <taxon>Alphaproteobacteria</taxon>
        <taxon>Rhodobacterales</taxon>
        <taxon>Paracoccaceae</taxon>
        <taxon>Cereibacter</taxon>
    </lineage>
</organism>
<accession>A0A2W5S9L6</accession>
<evidence type="ECO:0000313" key="2">
    <source>
        <dbReference type="EMBL" id="PZQ99698.1"/>
    </source>
</evidence>
<comment type="caution">
    <text evidence="2">The sequence shown here is derived from an EMBL/GenBank/DDBJ whole genome shotgun (WGS) entry which is preliminary data.</text>
</comment>
<dbReference type="InterPro" id="IPR046668">
    <property type="entry name" value="DUF6538"/>
</dbReference>
<evidence type="ECO:0000259" key="1">
    <source>
        <dbReference type="Pfam" id="PF20172"/>
    </source>
</evidence>
<protein>
    <recommendedName>
        <fullName evidence="1">DUF6538 domain-containing protein</fullName>
    </recommendedName>
</protein>
<feature type="domain" description="DUF6538" evidence="1">
    <location>
        <begin position="7"/>
        <end position="64"/>
    </location>
</feature>